<feature type="transmembrane region" description="Helical" evidence="2">
    <location>
        <begin position="755"/>
        <end position="777"/>
    </location>
</feature>
<feature type="transmembrane region" description="Helical" evidence="2">
    <location>
        <begin position="820"/>
        <end position="843"/>
    </location>
</feature>
<organism evidence="3 4">
    <name type="scientific">Physocladia obscura</name>
    <dbReference type="NCBI Taxonomy" id="109957"/>
    <lineage>
        <taxon>Eukaryota</taxon>
        <taxon>Fungi</taxon>
        <taxon>Fungi incertae sedis</taxon>
        <taxon>Chytridiomycota</taxon>
        <taxon>Chytridiomycota incertae sedis</taxon>
        <taxon>Chytridiomycetes</taxon>
        <taxon>Chytridiales</taxon>
        <taxon>Chytriomycetaceae</taxon>
        <taxon>Physocladia</taxon>
    </lineage>
</organism>
<feature type="transmembrane region" description="Helical" evidence="2">
    <location>
        <begin position="549"/>
        <end position="569"/>
    </location>
</feature>
<keyword evidence="2" id="KW-0812">Transmembrane</keyword>
<feature type="transmembrane region" description="Helical" evidence="2">
    <location>
        <begin position="713"/>
        <end position="735"/>
    </location>
</feature>
<feature type="compositionally biased region" description="Low complexity" evidence="1">
    <location>
        <begin position="1121"/>
        <end position="1141"/>
    </location>
</feature>
<feature type="transmembrane region" description="Helical" evidence="2">
    <location>
        <begin position="1085"/>
        <end position="1107"/>
    </location>
</feature>
<feature type="transmembrane region" description="Helical" evidence="2">
    <location>
        <begin position="687"/>
        <end position="706"/>
    </location>
</feature>
<comment type="caution">
    <text evidence="3">The sequence shown here is derived from an EMBL/GenBank/DDBJ whole genome shotgun (WGS) entry which is preliminary data.</text>
</comment>
<accession>A0AAD5T2W8</accession>
<feature type="transmembrane region" description="Helical" evidence="2">
    <location>
        <begin position="242"/>
        <end position="263"/>
    </location>
</feature>
<feature type="transmembrane region" description="Helical" evidence="2">
    <location>
        <begin position="908"/>
        <end position="931"/>
    </location>
</feature>
<name>A0AAD5T2W8_9FUNG</name>
<proteinExistence type="predicted"/>
<feature type="transmembrane region" description="Helical" evidence="2">
    <location>
        <begin position="937"/>
        <end position="960"/>
    </location>
</feature>
<feature type="transmembrane region" description="Helical" evidence="2">
    <location>
        <begin position="784"/>
        <end position="808"/>
    </location>
</feature>
<evidence type="ECO:0000256" key="1">
    <source>
        <dbReference type="SAM" id="MobiDB-lite"/>
    </source>
</evidence>
<dbReference type="Proteomes" id="UP001211907">
    <property type="component" value="Unassembled WGS sequence"/>
</dbReference>
<evidence type="ECO:0000313" key="3">
    <source>
        <dbReference type="EMBL" id="KAJ3125254.1"/>
    </source>
</evidence>
<feature type="compositionally biased region" description="Polar residues" evidence="1">
    <location>
        <begin position="7"/>
        <end position="16"/>
    </location>
</feature>
<evidence type="ECO:0000313" key="4">
    <source>
        <dbReference type="Proteomes" id="UP001211907"/>
    </source>
</evidence>
<sequence>MLEDPGNLTNRVSVPSNKPRELQQDQHRTAIITAGSLLSIAASDQNTATPHSSTSALGSSKIGSAASIDAIRRLEQKWSMSGGIGTGVNSRTTEDAAIYPWNARVSSPWQVPRNTTAIYASSSPVRRRAAVSPGIFSTYVQKTSSDVTLLEELDVQPDISVVRNMNLLSLKDPMSQWGAMFLLDASAVIFVSIIFTAIWYDVLVGRGPVMGLITAELLAFSLLVGLGIFNSNHVSDYYRPHLSWKISVPIALAIVLITLYYWVISFVSFTFLVALVMLPLYGFPMAKGFASLDQVDLLYEISSMNDAALSSAISSVSFQGFYLPENVNSTFLGNSLQFIFRYLQSGGGNLFVEVDSSLQQISDLSTPLCSFETAVSIIFVAKSFQTLKNLRTIGIPTSATAFSNPIGHQSSFESSLNGMNRSFSVEVVPTEMVCVHEKFHIIIIKNENNPDSKLLLNPWLTDAARRRNHQIISKAWSSPNLESYGIFFTLILAGASAIVTSGNIANIANLPSLHSIGTTIISNAGIFSNSSIAGSTSITWSEVPFSIKWGAACGIPTFLAIILGLASFVNESLDTKRKLELTEERKKIEQEARWKQQRQNNAEIALYSSSTIAASFGTTFNFGARMSPCSTEFEEAVSKYTAKKQKAINVRKEGSRIAEYVAIIGWFLFALGIGLSGDNCVPNSEVLMYIFGVTGFSSSIISFSMFETSATPFTIILSVFLNDLSVLGGWIMTAIGMGRFYVDIGSFKGETANHGMGPIGSIISTAITCFISIFCSWVNSTSLIALATGLTMLSLMLVGGLLGEIGVYCLRQDASCPNQLLAMFAGGIFMAVGLGLSLMIRFWSFESQETKLQKLLLLCQSNFNDKLKKKKSKVAIQNTETVTEEPVKLPLRPYLFVHISNFKTTFKLWNLALILALTGWLLFLGGFGASSGYSGEAIGAGIIFTVSSPIALASTSLAMIRDSREIAAFSQTVLSISYISFGGVIHSSSAILASNDTIQYSDAISFVISGSLTYFIATVGLFGSLICKFKHQYKQGYLEARYGGLLFSPPSVLSAFPNFVVQLSYVELGATIFKASAYFSSSVSGIWQTPVGPALMFVGASVAFLIFSAVHKNENEESEYSESSSRVSSNSEDSENNSQTKKNSKKKLIPLDIYGLILSWPLLQTSSTSELRF</sequence>
<dbReference type="AlphaFoldDB" id="A0AAD5T2W8"/>
<reference evidence="3" key="1">
    <citation type="submission" date="2020-05" db="EMBL/GenBank/DDBJ databases">
        <title>Phylogenomic resolution of chytrid fungi.</title>
        <authorList>
            <person name="Stajich J.E."/>
            <person name="Amses K."/>
            <person name="Simmons R."/>
            <person name="Seto K."/>
            <person name="Myers J."/>
            <person name="Bonds A."/>
            <person name="Quandt C.A."/>
            <person name="Barry K."/>
            <person name="Liu P."/>
            <person name="Grigoriev I."/>
            <person name="Longcore J.E."/>
            <person name="James T.Y."/>
        </authorList>
    </citation>
    <scope>NUCLEOTIDE SEQUENCE</scope>
    <source>
        <strain evidence="3">JEL0513</strain>
    </source>
</reference>
<keyword evidence="4" id="KW-1185">Reference proteome</keyword>
<evidence type="ECO:0000256" key="2">
    <source>
        <dbReference type="SAM" id="Phobius"/>
    </source>
</evidence>
<feature type="transmembrane region" description="Helical" evidence="2">
    <location>
        <begin position="177"/>
        <end position="200"/>
    </location>
</feature>
<feature type="region of interest" description="Disordered" evidence="1">
    <location>
        <begin position="1118"/>
        <end position="1144"/>
    </location>
</feature>
<keyword evidence="2" id="KW-0472">Membrane</keyword>
<gene>
    <name evidence="3" type="ORF">HK100_010913</name>
</gene>
<keyword evidence="2" id="KW-1133">Transmembrane helix</keyword>
<feature type="transmembrane region" description="Helical" evidence="2">
    <location>
        <begin position="212"/>
        <end position="230"/>
    </location>
</feature>
<feature type="transmembrane region" description="Helical" evidence="2">
    <location>
        <begin position="269"/>
        <end position="286"/>
    </location>
</feature>
<feature type="transmembrane region" description="Helical" evidence="2">
    <location>
        <begin position="484"/>
        <end position="505"/>
    </location>
</feature>
<feature type="region of interest" description="Disordered" evidence="1">
    <location>
        <begin position="1"/>
        <end position="24"/>
    </location>
</feature>
<feature type="transmembrane region" description="Helical" evidence="2">
    <location>
        <begin position="1004"/>
        <end position="1025"/>
    </location>
</feature>
<protein>
    <submittedName>
        <fullName evidence="3">Uncharacterized protein</fullName>
    </submittedName>
</protein>
<dbReference type="EMBL" id="JADGJH010000622">
    <property type="protein sequence ID" value="KAJ3125254.1"/>
    <property type="molecule type" value="Genomic_DNA"/>
</dbReference>
<feature type="transmembrane region" description="Helical" evidence="2">
    <location>
        <begin position="1045"/>
        <end position="1065"/>
    </location>
</feature>
<feature type="transmembrane region" description="Helical" evidence="2">
    <location>
        <begin position="657"/>
        <end position="675"/>
    </location>
</feature>
<feature type="transmembrane region" description="Helical" evidence="2">
    <location>
        <begin position="972"/>
        <end position="992"/>
    </location>
</feature>